<evidence type="ECO:0000313" key="2">
    <source>
        <dbReference type="EMBL" id="MCT7398430.1"/>
    </source>
</evidence>
<reference evidence="2" key="1">
    <citation type="submission" date="2022-09" db="EMBL/GenBank/DDBJ databases">
        <title>Eubacterium sp. LFL-14 isolated from human feces.</title>
        <authorList>
            <person name="Liu F."/>
        </authorList>
    </citation>
    <scope>NUCLEOTIDE SEQUENCE</scope>
    <source>
        <strain evidence="2">LFL-14</strain>
    </source>
</reference>
<comment type="caution">
    <text evidence="2">The sequence shown here is derived from an EMBL/GenBank/DDBJ whole genome shotgun (WGS) entry which is preliminary data.</text>
</comment>
<sequence length="246" mass="28328">MENKYKFDIEYPTQIEKQNSINFILDATKKEEEPLITRLKNLFLGPGINVIFYQSKLLVLMSLAIYLFAISLGYVSFSINDYISPEYMIIIMFPVINVSFFALSMWNEEQSAIVELKRTLKYSQSYIITLRMLYVSILAIVINEAMLLIITDVKYQLKIVIIAFATSFIFSVVSLWLYDRFNNYYNIVFLCIAWIVGTTGISKYNSLIINTMLNTVPTVVCVAIAAISFGIFIAYLRKVEKENAYA</sequence>
<dbReference type="RefSeq" id="WP_022088528.1">
    <property type="nucleotide sequence ID" value="NZ_JAODBU010000004.1"/>
</dbReference>
<feature type="transmembrane region" description="Helical" evidence="1">
    <location>
        <begin position="216"/>
        <end position="236"/>
    </location>
</feature>
<evidence type="ECO:0000256" key="1">
    <source>
        <dbReference type="SAM" id="Phobius"/>
    </source>
</evidence>
<evidence type="ECO:0008006" key="4">
    <source>
        <dbReference type="Google" id="ProtNLM"/>
    </source>
</evidence>
<keyword evidence="1" id="KW-0812">Transmembrane</keyword>
<feature type="transmembrane region" description="Helical" evidence="1">
    <location>
        <begin position="51"/>
        <end position="75"/>
    </location>
</feature>
<proteinExistence type="predicted"/>
<keyword evidence="1" id="KW-1133">Transmembrane helix</keyword>
<feature type="transmembrane region" description="Helical" evidence="1">
    <location>
        <begin position="87"/>
        <end position="106"/>
    </location>
</feature>
<evidence type="ECO:0000313" key="3">
    <source>
        <dbReference type="Proteomes" id="UP001431199"/>
    </source>
</evidence>
<name>A0ABT2LYS6_9FIRM</name>
<dbReference type="EMBL" id="JAODBU010000004">
    <property type="protein sequence ID" value="MCT7398430.1"/>
    <property type="molecule type" value="Genomic_DNA"/>
</dbReference>
<feature type="transmembrane region" description="Helical" evidence="1">
    <location>
        <begin position="184"/>
        <end position="204"/>
    </location>
</feature>
<feature type="transmembrane region" description="Helical" evidence="1">
    <location>
        <begin position="157"/>
        <end position="178"/>
    </location>
</feature>
<feature type="transmembrane region" description="Helical" evidence="1">
    <location>
        <begin position="126"/>
        <end position="150"/>
    </location>
</feature>
<organism evidence="2 3">
    <name type="scientific">Eubacterium album</name>
    <dbReference type="NCBI Taxonomy" id="2978477"/>
    <lineage>
        <taxon>Bacteria</taxon>
        <taxon>Bacillati</taxon>
        <taxon>Bacillota</taxon>
        <taxon>Clostridia</taxon>
        <taxon>Eubacteriales</taxon>
        <taxon>Eubacteriaceae</taxon>
        <taxon>Eubacterium</taxon>
    </lineage>
</organism>
<gene>
    <name evidence="2" type="ORF">N5B56_04925</name>
</gene>
<accession>A0ABT2LYS6</accession>
<protein>
    <recommendedName>
        <fullName evidence="4">ABC-2 family transporter protein</fullName>
    </recommendedName>
</protein>
<keyword evidence="3" id="KW-1185">Reference proteome</keyword>
<dbReference type="Proteomes" id="UP001431199">
    <property type="component" value="Unassembled WGS sequence"/>
</dbReference>
<keyword evidence="1" id="KW-0472">Membrane</keyword>